<keyword evidence="6" id="KW-1133">Transmembrane helix</keyword>
<feature type="transmembrane region" description="Helical" evidence="6">
    <location>
        <begin position="646"/>
        <end position="666"/>
    </location>
</feature>
<feature type="transmembrane region" description="Helical" evidence="6">
    <location>
        <begin position="554"/>
        <end position="576"/>
    </location>
</feature>
<keyword evidence="3" id="KW-0547">Nucleotide-binding</keyword>
<dbReference type="Gene3D" id="3.40.50.300">
    <property type="entry name" value="P-loop containing nucleotide triphosphate hydrolases"/>
    <property type="match status" value="1"/>
</dbReference>
<keyword evidence="9" id="KW-1185">Reference proteome</keyword>
<proteinExistence type="inferred from homology"/>
<feature type="transmembrane region" description="Helical" evidence="6">
    <location>
        <begin position="475"/>
        <end position="491"/>
    </location>
</feature>
<accession>A0ABW1FSN5</accession>
<evidence type="ECO:0000256" key="1">
    <source>
        <dbReference type="ARBA" id="ARBA00005417"/>
    </source>
</evidence>
<gene>
    <name evidence="8" type="ORF">ACFP3M_29225</name>
</gene>
<keyword evidence="2" id="KW-0813">Transport</keyword>
<evidence type="ECO:0000256" key="2">
    <source>
        <dbReference type="ARBA" id="ARBA00022448"/>
    </source>
</evidence>
<feature type="transmembrane region" description="Helical" evidence="6">
    <location>
        <begin position="583"/>
        <end position="600"/>
    </location>
</feature>
<dbReference type="InterPro" id="IPR003439">
    <property type="entry name" value="ABC_transporter-like_ATP-bd"/>
</dbReference>
<feature type="domain" description="ABC transporter" evidence="7">
    <location>
        <begin position="2"/>
        <end position="228"/>
    </location>
</feature>
<keyword evidence="4 8" id="KW-0067">ATP-binding</keyword>
<sequence length="671" mass="69631">MIQAIGLTSEPRGELPPAVDDLTFDARPGGVTVLLGPAASGKTTALRLMLQLQGGRGVALFRGRPLHRVPNPPREIGVVLGDVPGDPSRTAIGHLRLLSAAVGVPVGHADDVLDLVGLTGLADKQLGNLSRGMDRRLAMAAALLGDPHTLVLDEPADGLQPRDTAWLHGLLRGYAAQGGTVVITSRHSREATRIADRVITLDDGHLAADQDAATFARTRMRPRVIVRTPHADRLAALLIDESQRAHRASDPAIGRGIEVVRESGSRIAVYGSDCAAVGETAFRHRVLVHQLADEAGDSGPVEPLHRADGRQSRAATVPPGAADAPDRVTVTEPAPTAAFRDIDMPTSRVGDMATLTDGDRHHTPPSPHPVPPDDLTDTLTLPVITAPAPAPAAAPVPRPARPPGAAPHLRIPRLPAAGPAWPLRYEARRTVSDRTVALVAVVSLLVSLVPALLLARHGAAPLSRVLSGWPRQLPFPPAALGAGMVGSLAFGQEFRFPALAHESGAVPRRLGLLVAKLAVSGVCALVLGAAVLLADEAAVQLVFGVDALDGLPDTPVFVVGWAGLLVGCAWAGVLAAGLFRSTAMGLAAVLAVPVLVVPALRCVLAEQAGRSLAGLTARLRASAPVRWPSGIDHGASVVVRWVTQPVGGALALSVAALVCAYGLTVLRSRVR</sequence>
<reference evidence="9" key="1">
    <citation type="journal article" date="2019" name="Int. J. Syst. Evol. Microbiol.">
        <title>The Global Catalogue of Microorganisms (GCM) 10K type strain sequencing project: providing services to taxonomists for standard genome sequencing and annotation.</title>
        <authorList>
            <consortium name="The Broad Institute Genomics Platform"/>
            <consortium name="The Broad Institute Genome Sequencing Center for Infectious Disease"/>
            <person name="Wu L."/>
            <person name="Ma J."/>
        </authorList>
    </citation>
    <scope>NUCLEOTIDE SEQUENCE [LARGE SCALE GENOMIC DNA]</scope>
    <source>
        <strain evidence="9">CGMCC 1.15809</strain>
    </source>
</reference>
<dbReference type="SMART" id="SM00382">
    <property type="entry name" value="AAA"/>
    <property type="match status" value="1"/>
</dbReference>
<dbReference type="PANTHER" id="PTHR43335:SF4">
    <property type="entry name" value="ABC TRANSPORTER, ATP-BINDING PROTEIN"/>
    <property type="match status" value="1"/>
</dbReference>
<keyword evidence="6" id="KW-0472">Membrane</keyword>
<feature type="region of interest" description="Disordered" evidence="5">
    <location>
        <begin position="295"/>
        <end position="327"/>
    </location>
</feature>
<evidence type="ECO:0000313" key="9">
    <source>
        <dbReference type="Proteomes" id="UP001596241"/>
    </source>
</evidence>
<evidence type="ECO:0000313" key="8">
    <source>
        <dbReference type="EMBL" id="MFC5896890.1"/>
    </source>
</evidence>
<feature type="transmembrane region" description="Helical" evidence="6">
    <location>
        <begin position="436"/>
        <end position="455"/>
    </location>
</feature>
<feature type="transmembrane region" description="Helical" evidence="6">
    <location>
        <begin position="512"/>
        <end position="534"/>
    </location>
</feature>
<evidence type="ECO:0000256" key="3">
    <source>
        <dbReference type="ARBA" id="ARBA00022741"/>
    </source>
</evidence>
<evidence type="ECO:0000256" key="4">
    <source>
        <dbReference type="ARBA" id="ARBA00022840"/>
    </source>
</evidence>
<dbReference type="SUPFAM" id="SSF52540">
    <property type="entry name" value="P-loop containing nucleoside triphosphate hydrolases"/>
    <property type="match status" value="1"/>
</dbReference>
<evidence type="ECO:0000256" key="6">
    <source>
        <dbReference type="SAM" id="Phobius"/>
    </source>
</evidence>
<organism evidence="8 9">
    <name type="scientific">Streptomyces ramulosus</name>
    <dbReference type="NCBI Taxonomy" id="47762"/>
    <lineage>
        <taxon>Bacteria</taxon>
        <taxon>Bacillati</taxon>
        <taxon>Actinomycetota</taxon>
        <taxon>Actinomycetes</taxon>
        <taxon>Kitasatosporales</taxon>
        <taxon>Streptomycetaceae</taxon>
        <taxon>Streptomyces</taxon>
    </lineage>
</organism>
<dbReference type="RefSeq" id="WP_345086891.1">
    <property type="nucleotide sequence ID" value="NZ_BAAAWG010000012.1"/>
</dbReference>
<dbReference type="Proteomes" id="UP001596241">
    <property type="component" value="Unassembled WGS sequence"/>
</dbReference>
<evidence type="ECO:0000256" key="5">
    <source>
        <dbReference type="SAM" id="MobiDB-lite"/>
    </source>
</evidence>
<dbReference type="EMBL" id="JBHSPW010000017">
    <property type="protein sequence ID" value="MFC5896890.1"/>
    <property type="molecule type" value="Genomic_DNA"/>
</dbReference>
<keyword evidence="6" id="KW-0812">Transmembrane</keyword>
<name>A0ABW1FSN5_9ACTN</name>
<comment type="similarity">
    <text evidence="1">Belongs to the ABC transporter superfamily.</text>
</comment>
<dbReference type="InterPro" id="IPR027417">
    <property type="entry name" value="P-loop_NTPase"/>
</dbReference>
<protein>
    <submittedName>
        <fullName evidence="8">ATP-binding cassette domain-containing protein</fullName>
    </submittedName>
</protein>
<dbReference type="GO" id="GO:0005524">
    <property type="term" value="F:ATP binding"/>
    <property type="evidence" value="ECO:0007669"/>
    <property type="project" value="UniProtKB-KW"/>
</dbReference>
<comment type="caution">
    <text evidence="8">The sequence shown here is derived from an EMBL/GenBank/DDBJ whole genome shotgun (WGS) entry which is preliminary data.</text>
</comment>
<evidence type="ECO:0000259" key="7">
    <source>
        <dbReference type="PROSITE" id="PS50893"/>
    </source>
</evidence>
<dbReference type="PROSITE" id="PS50893">
    <property type="entry name" value="ABC_TRANSPORTER_2"/>
    <property type="match status" value="1"/>
</dbReference>
<dbReference type="Pfam" id="PF00005">
    <property type="entry name" value="ABC_tran"/>
    <property type="match status" value="1"/>
</dbReference>
<dbReference type="PANTHER" id="PTHR43335">
    <property type="entry name" value="ABC TRANSPORTER, ATP-BINDING PROTEIN"/>
    <property type="match status" value="1"/>
</dbReference>
<dbReference type="InterPro" id="IPR003593">
    <property type="entry name" value="AAA+_ATPase"/>
</dbReference>